<organism evidence="2 3">
    <name type="scientific">Fusarium redolens</name>
    <dbReference type="NCBI Taxonomy" id="48865"/>
    <lineage>
        <taxon>Eukaryota</taxon>
        <taxon>Fungi</taxon>
        <taxon>Dikarya</taxon>
        <taxon>Ascomycota</taxon>
        <taxon>Pezizomycotina</taxon>
        <taxon>Sordariomycetes</taxon>
        <taxon>Hypocreomycetidae</taxon>
        <taxon>Hypocreales</taxon>
        <taxon>Nectriaceae</taxon>
        <taxon>Fusarium</taxon>
        <taxon>Fusarium redolens species complex</taxon>
    </lineage>
</organism>
<keyword evidence="3" id="KW-1185">Reference proteome</keyword>
<dbReference type="Proteomes" id="UP000720189">
    <property type="component" value="Unassembled WGS sequence"/>
</dbReference>
<evidence type="ECO:0000256" key="1">
    <source>
        <dbReference type="SAM" id="MobiDB-lite"/>
    </source>
</evidence>
<reference evidence="2" key="1">
    <citation type="journal article" date="2021" name="Nat. Commun.">
        <title>Genetic determinants of endophytism in the Arabidopsis root mycobiome.</title>
        <authorList>
            <person name="Mesny F."/>
            <person name="Miyauchi S."/>
            <person name="Thiergart T."/>
            <person name="Pickel B."/>
            <person name="Atanasova L."/>
            <person name="Karlsson M."/>
            <person name="Huettel B."/>
            <person name="Barry K.W."/>
            <person name="Haridas S."/>
            <person name="Chen C."/>
            <person name="Bauer D."/>
            <person name="Andreopoulos W."/>
            <person name="Pangilinan J."/>
            <person name="LaButti K."/>
            <person name="Riley R."/>
            <person name="Lipzen A."/>
            <person name="Clum A."/>
            <person name="Drula E."/>
            <person name="Henrissat B."/>
            <person name="Kohler A."/>
            <person name="Grigoriev I.V."/>
            <person name="Martin F.M."/>
            <person name="Hacquard S."/>
        </authorList>
    </citation>
    <scope>NUCLEOTIDE SEQUENCE</scope>
    <source>
        <strain evidence="2">MPI-CAGE-AT-0023</strain>
    </source>
</reference>
<dbReference type="AlphaFoldDB" id="A0A9P9JWD7"/>
<dbReference type="EMBL" id="JAGMUX010000021">
    <property type="protein sequence ID" value="KAH7231254.1"/>
    <property type="molecule type" value="Genomic_DNA"/>
</dbReference>
<evidence type="ECO:0000313" key="2">
    <source>
        <dbReference type="EMBL" id="KAH7231254.1"/>
    </source>
</evidence>
<protein>
    <submittedName>
        <fullName evidence="2">Uncharacterized protein</fullName>
    </submittedName>
</protein>
<dbReference type="GeneID" id="70230813"/>
<name>A0A9P9JWD7_FUSRE</name>
<evidence type="ECO:0000313" key="3">
    <source>
        <dbReference type="Proteomes" id="UP000720189"/>
    </source>
</evidence>
<proteinExistence type="predicted"/>
<dbReference type="RefSeq" id="XP_046043363.1">
    <property type="nucleotide sequence ID" value="XM_046200859.1"/>
</dbReference>
<dbReference type="OrthoDB" id="5324651at2759"/>
<feature type="compositionally biased region" description="Basic and acidic residues" evidence="1">
    <location>
        <begin position="205"/>
        <end position="214"/>
    </location>
</feature>
<feature type="region of interest" description="Disordered" evidence="1">
    <location>
        <begin position="164"/>
        <end position="214"/>
    </location>
</feature>
<feature type="compositionally biased region" description="Basic and acidic residues" evidence="1">
    <location>
        <begin position="166"/>
        <end position="178"/>
    </location>
</feature>
<sequence>MTNANPYGGNLLRRAAVTPLYLVKQVDWDPKETAEKASYDDEDRFCEPEAATEYDPSARDTEPSLACDIPTLDAKEEPMSEKLGEYEAATITAEEGEELAALTLKKAKRGKLVRNDRVRFTLLTQRADNAAQAQAAKDDEDAAVEAIPEKPDWGYTRDYVALAKPPADETLKEDKSWPEEENAAPEAEPIEDAKPVDDAPEEEHQEPKPDDYIQKEQKIAKLPFSSPYRLTAYLQQVLEQACFAYGRKNWPELLRKNNWDCVEAVSLTTWVKELEDTLDTQPSRGLLQSIAEVQAIAVERRPIDWPMMKKFFDDAVELTEILNVKEYGEIIIQIQLDIGKTMKSLSRDEEEAQSQEEKKLQWIAEERRKLDEREAEVRKGKEKSTKEFRKSAEWEVKRVLEEAEKTLETREFFLGLVRD</sequence>
<accession>A0A9P9JWD7</accession>
<comment type="caution">
    <text evidence="2">The sequence shown here is derived from an EMBL/GenBank/DDBJ whole genome shotgun (WGS) entry which is preliminary data.</text>
</comment>
<gene>
    <name evidence="2" type="ORF">BKA55DRAFT_714153</name>
</gene>